<name>A0A6A5Z4V7_9PLEO</name>
<feature type="transmembrane region" description="Helical" evidence="6">
    <location>
        <begin position="182"/>
        <end position="202"/>
    </location>
</feature>
<evidence type="ECO:0000256" key="6">
    <source>
        <dbReference type="SAM" id="Phobius"/>
    </source>
</evidence>
<feature type="transmembrane region" description="Helical" evidence="6">
    <location>
        <begin position="463"/>
        <end position="484"/>
    </location>
</feature>
<proteinExistence type="predicted"/>
<evidence type="ECO:0000256" key="2">
    <source>
        <dbReference type="ARBA" id="ARBA00022448"/>
    </source>
</evidence>
<feature type="transmembrane region" description="Helical" evidence="6">
    <location>
        <begin position="222"/>
        <end position="239"/>
    </location>
</feature>
<dbReference type="GO" id="GO:0016020">
    <property type="term" value="C:membrane"/>
    <property type="evidence" value="ECO:0007669"/>
    <property type="project" value="UniProtKB-SubCell"/>
</dbReference>
<dbReference type="PANTHER" id="PTHR45649">
    <property type="entry name" value="AMINO-ACID PERMEASE BAT1"/>
    <property type="match status" value="1"/>
</dbReference>
<feature type="transmembrane region" description="Helical" evidence="6">
    <location>
        <begin position="432"/>
        <end position="457"/>
    </location>
</feature>
<keyword evidence="4 6" id="KW-1133">Transmembrane helix</keyword>
<feature type="transmembrane region" description="Helical" evidence="6">
    <location>
        <begin position="260"/>
        <end position="282"/>
    </location>
</feature>
<gene>
    <name evidence="7" type="ORF">BDV96DRAFT_613163</name>
</gene>
<accession>A0A6A5Z4V7</accession>
<feature type="transmembrane region" description="Helical" evidence="6">
    <location>
        <begin position="387"/>
        <end position="411"/>
    </location>
</feature>
<evidence type="ECO:0000256" key="4">
    <source>
        <dbReference type="ARBA" id="ARBA00022989"/>
    </source>
</evidence>
<dbReference type="AlphaFoldDB" id="A0A6A5Z4V7"/>
<feature type="transmembrane region" description="Helical" evidence="6">
    <location>
        <begin position="107"/>
        <end position="131"/>
    </location>
</feature>
<evidence type="ECO:0000313" key="8">
    <source>
        <dbReference type="Proteomes" id="UP000799770"/>
    </source>
</evidence>
<comment type="subcellular location">
    <subcellularLocation>
        <location evidence="1">Membrane</location>
        <topology evidence="1">Multi-pass membrane protein</topology>
    </subcellularLocation>
</comment>
<keyword evidence="2" id="KW-0813">Transport</keyword>
<keyword evidence="3 6" id="KW-0812">Transmembrane</keyword>
<evidence type="ECO:0000256" key="5">
    <source>
        <dbReference type="ARBA" id="ARBA00023136"/>
    </source>
</evidence>
<evidence type="ECO:0000256" key="1">
    <source>
        <dbReference type="ARBA" id="ARBA00004141"/>
    </source>
</evidence>
<organism evidence="7 8">
    <name type="scientific">Lophiotrema nucula</name>
    <dbReference type="NCBI Taxonomy" id="690887"/>
    <lineage>
        <taxon>Eukaryota</taxon>
        <taxon>Fungi</taxon>
        <taxon>Dikarya</taxon>
        <taxon>Ascomycota</taxon>
        <taxon>Pezizomycotina</taxon>
        <taxon>Dothideomycetes</taxon>
        <taxon>Pleosporomycetidae</taxon>
        <taxon>Pleosporales</taxon>
        <taxon>Lophiotremataceae</taxon>
        <taxon>Lophiotrema</taxon>
    </lineage>
</organism>
<dbReference type="GO" id="GO:0022857">
    <property type="term" value="F:transmembrane transporter activity"/>
    <property type="evidence" value="ECO:0007669"/>
    <property type="project" value="InterPro"/>
</dbReference>
<dbReference type="Pfam" id="PF13520">
    <property type="entry name" value="AA_permease_2"/>
    <property type="match status" value="1"/>
</dbReference>
<dbReference type="Proteomes" id="UP000799770">
    <property type="component" value="Unassembled WGS sequence"/>
</dbReference>
<dbReference type="PIRSF" id="PIRSF006060">
    <property type="entry name" value="AA_transporter"/>
    <property type="match status" value="1"/>
</dbReference>
<dbReference type="OrthoDB" id="2417308at2759"/>
<dbReference type="Gene3D" id="1.20.1740.10">
    <property type="entry name" value="Amino acid/polyamine transporter I"/>
    <property type="match status" value="1"/>
</dbReference>
<keyword evidence="8" id="KW-1185">Reference proteome</keyword>
<feature type="transmembrane region" description="Helical" evidence="6">
    <location>
        <begin position="151"/>
        <end position="170"/>
    </location>
</feature>
<evidence type="ECO:0000256" key="3">
    <source>
        <dbReference type="ARBA" id="ARBA00022692"/>
    </source>
</evidence>
<evidence type="ECO:0000313" key="7">
    <source>
        <dbReference type="EMBL" id="KAF2114462.1"/>
    </source>
</evidence>
<keyword evidence="5 6" id="KW-0472">Membrane</keyword>
<sequence length="526" mass="56663">MKEATSHVGSESLNGPVAGHLKPRLSKLTMVGMSFAILNTWIALAGSLGIVMPSGSSVAFLYGFIFCVLCNLCLGASLGEMAAIWPTAGGQYHFTYSLCTPKWRNSISFWVGWTSIAGWLTLVTTEAFFSAQFFSAAGVIGSAGGYEIQPWKTYLIFVSILTYGTVVNLFGNRILGKYNDGALYHSIIAVIVISITILATGDKTDADFVFTDFANETGWSDGMAWILGLLQSALSLIGYDVVMHMTEEMPRPTSDAPKAILLSIVVGGVTGTAFILVMLFSLTDPDIVLGTETHMPITELIYQATNSRAAAVVLTVLLGICFINGTMGCITSASRLLYAMARDKGMIFPSVFGTIHKALDVPVAAILLVFGFNLCFGLLYLGPSVAFNAYVASCTIFLNLSCALPVVVLLIRGRAELLRHQTPETPFKLGRYGYLCNVIAVVFVGVTTVFFCFPGALPVSKDNMNYVSAVIGIFLVLLSAYWIMYGSRFEGPKFDVIMGIANEEREVRSASIPGPEKVMGEDSVEI</sequence>
<feature type="transmembrane region" description="Helical" evidence="6">
    <location>
        <begin position="59"/>
        <end position="86"/>
    </location>
</feature>
<dbReference type="EMBL" id="ML977325">
    <property type="protein sequence ID" value="KAF2114462.1"/>
    <property type="molecule type" value="Genomic_DNA"/>
</dbReference>
<protein>
    <submittedName>
        <fullName evidence="7">Choline transport protein</fullName>
    </submittedName>
</protein>
<feature type="transmembrane region" description="Helical" evidence="6">
    <location>
        <begin position="309"/>
        <end position="338"/>
    </location>
</feature>
<dbReference type="InterPro" id="IPR002293">
    <property type="entry name" value="AA/rel_permease1"/>
</dbReference>
<dbReference type="PANTHER" id="PTHR45649:SF14">
    <property type="entry name" value="GABA PERMEASE"/>
    <property type="match status" value="1"/>
</dbReference>
<feature type="transmembrane region" description="Helical" evidence="6">
    <location>
        <begin position="30"/>
        <end position="53"/>
    </location>
</feature>
<reference evidence="7" key="1">
    <citation type="journal article" date="2020" name="Stud. Mycol.">
        <title>101 Dothideomycetes genomes: a test case for predicting lifestyles and emergence of pathogens.</title>
        <authorList>
            <person name="Haridas S."/>
            <person name="Albert R."/>
            <person name="Binder M."/>
            <person name="Bloem J."/>
            <person name="Labutti K."/>
            <person name="Salamov A."/>
            <person name="Andreopoulos B."/>
            <person name="Baker S."/>
            <person name="Barry K."/>
            <person name="Bills G."/>
            <person name="Bluhm B."/>
            <person name="Cannon C."/>
            <person name="Castanera R."/>
            <person name="Culley D."/>
            <person name="Daum C."/>
            <person name="Ezra D."/>
            <person name="Gonzalez J."/>
            <person name="Henrissat B."/>
            <person name="Kuo A."/>
            <person name="Liang C."/>
            <person name="Lipzen A."/>
            <person name="Lutzoni F."/>
            <person name="Magnuson J."/>
            <person name="Mondo S."/>
            <person name="Nolan M."/>
            <person name="Ohm R."/>
            <person name="Pangilinan J."/>
            <person name="Park H.-J."/>
            <person name="Ramirez L."/>
            <person name="Alfaro M."/>
            <person name="Sun H."/>
            <person name="Tritt A."/>
            <person name="Yoshinaga Y."/>
            <person name="Zwiers L.-H."/>
            <person name="Turgeon B."/>
            <person name="Goodwin S."/>
            <person name="Spatafora J."/>
            <person name="Crous P."/>
            <person name="Grigoriev I."/>
        </authorList>
    </citation>
    <scope>NUCLEOTIDE SEQUENCE</scope>
    <source>
        <strain evidence="7">CBS 627.86</strain>
    </source>
</reference>
<feature type="transmembrane region" description="Helical" evidence="6">
    <location>
        <begin position="359"/>
        <end position="381"/>
    </location>
</feature>